<dbReference type="Proteomes" id="UP000694569">
    <property type="component" value="Unplaced"/>
</dbReference>
<dbReference type="AlphaFoldDB" id="A0A8C5LWP1"/>
<evidence type="ECO:0000313" key="1">
    <source>
        <dbReference type="Ensembl" id="ENSLLEP00000005468.1"/>
    </source>
</evidence>
<reference evidence="1" key="1">
    <citation type="submission" date="2025-08" db="UniProtKB">
        <authorList>
            <consortium name="Ensembl"/>
        </authorList>
    </citation>
    <scope>IDENTIFICATION</scope>
</reference>
<organism evidence="1 2">
    <name type="scientific">Leptobrachium leishanense</name>
    <name type="common">Leishan spiny toad</name>
    <dbReference type="NCBI Taxonomy" id="445787"/>
    <lineage>
        <taxon>Eukaryota</taxon>
        <taxon>Metazoa</taxon>
        <taxon>Chordata</taxon>
        <taxon>Craniata</taxon>
        <taxon>Vertebrata</taxon>
        <taxon>Euteleostomi</taxon>
        <taxon>Amphibia</taxon>
        <taxon>Batrachia</taxon>
        <taxon>Anura</taxon>
        <taxon>Pelobatoidea</taxon>
        <taxon>Megophryidae</taxon>
        <taxon>Leptobrachium</taxon>
    </lineage>
</organism>
<dbReference type="Ensembl" id="ENSLLET00000005708.1">
    <property type="protein sequence ID" value="ENSLLEP00000005468.1"/>
    <property type="gene ID" value="ENSLLEG00000003458.1"/>
</dbReference>
<sequence>TDYGTSDFSFSLHNCYKYNTGAIMEQVEVQITVANTQELLRRMTEKTAKI</sequence>
<evidence type="ECO:0000313" key="2">
    <source>
        <dbReference type="Proteomes" id="UP000694569"/>
    </source>
</evidence>
<reference evidence="1" key="2">
    <citation type="submission" date="2025-09" db="UniProtKB">
        <authorList>
            <consortium name="Ensembl"/>
        </authorList>
    </citation>
    <scope>IDENTIFICATION</scope>
</reference>
<proteinExistence type="predicted"/>
<name>A0A8C5LWP1_9ANUR</name>
<keyword evidence="2" id="KW-1185">Reference proteome</keyword>
<protein>
    <submittedName>
        <fullName evidence="1">Uncharacterized protein</fullName>
    </submittedName>
</protein>
<accession>A0A8C5LWP1</accession>